<name>A0AAD6TJB5_9AGAR</name>
<evidence type="ECO:0000313" key="2">
    <source>
        <dbReference type="Proteomes" id="UP001218188"/>
    </source>
</evidence>
<accession>A0AAD6TJB5</accession>
<evidence type="ECO:0008006" key="3">
    <source>
        <dbReference type="Google" id="ProtNLM"/>
    </source>
</evidence>
<dbReference type="EMBL" id="JARJCM010000003">
    <property type="protein sequence ID" value="KAJ7046030.1"/>
    <property type="molecule type" value="Genomic_DNA"/>
</dbReference>
<sequence>MAHLPQELIDAIIHRVEDKPSIKACSIVASQFRESAQRILFGSLVPIIMCSDLLYFDHKVIAALALLEESPHLAPYITKLHLCLRQQWGGELGADIQRLDEFLGRLMNVRRCVLEGTPQGMSMPEQWTQNLGPVVPTIMTFLKRQQLSELHVLRFDLPFSAMPLLASSPAAVLFENVGVSLCDDDISAVHGTSNLQQLSLGFLEQWISLSHSDVYPITVVHIPSDRIYRQLAIPFFCANLRKLCLRPLGGYDRVVDAAAHTLEHIRFDMEYFSNPPSILPLPPLPALRTIDFKFRDQAMLGEFSPHVATILTSRPIPLEEFSITSSVVSNGLQGMVALGSAVSSVLVDGRTFTRIRWRFGLKKSWQRSPVSQTVEVGRVLENVLREVHAQGKLFVEEWDVDGEDGW</sequence>
<comment type="caution">
    <text evidence="1">The sequence shown here is derived from an EMBL/GenBank/DDBJ whole genome shotgun (WGS) entry which is preliminary data.</text>
</comment>
<proteinExistence type="predicted"/>
<dbReference type="Proteomes" id="UP001218188">
    <property type="component" value="Unassembled WGS sequence"/>
</dbReference>
<dbReference type="AlphaFoldDB" id="A0AAD6TJB5"/>
<gene>
    <name evidence="1" type="ORF">C8F04DRAFT_1322506</name>
</gene>
<protein>
    <recommendedName>
        <fullName evidence="3">F-box domain-containing protein</fullName>
    </recommendedName>
</protein>
<reference evidence="1" key="1">
    <citation type="submission" date="2023-03" db="EMBL/GenBank/DDBJ databases">
        <title>Massive genome expansion in bonnet fungi (Mycena s.s.) driven by repeated elements and novel gene families across ecological guilds.</title>
        <authorList>
            <consortium name="Lawrence Berkeley National Laboratory"/>
            <person name="Harder C.B."/>
            <person name="Miyauchi S."/>
            <person name="Viragh M."/>
            <person name="Kuo A."/>
            <person name="Thoen E."/>
            <person name="Andreopoulos B."/>
            <person name="Lu D."/>
            <person name="Skrede I."/>
            <person name="Drula E."/>
            <person name="Henrissat B."/>
            <person name="Morin E."/>
            <person name="Kohler A."/>
            <person name="Barry K."/>
            <person name="LaButti K."/>
            <person name="Morin E."/>
            <person name="Salamov A."/>
            <person name="Lipzen A."/>
            <person name="Mereny Z."/>
            <person name="Hegedus B."/>
            <person name="Baldrian P."/>
            <person name="Stursova M."/>
            <person name="Weitz H."/>
            <person name="Taylor A."/>
            <person name="Grigoriev I.V."/>
            <person name="Nagy L.G."/>
            <person name="Martin F."/>
            <person name="Kauserud H."/>
        </authorList>
    </citation>
    <scope>NUCLEOTIDE SEQUENCE</scope>
    <source>
        <strain evidence="1">CBHHK200</strain>
    </source>
</reference>
<evidence type="ECO:0000313" key="1">
    <source>
        <dbReference type="EMBL" id="KAJ7046030.1"/>
    </source>
</evidence>
<organism evidence="1 2">
    <name type="scientific">Mycena alexandri</name>
    <dbReference type="NCBI Taxonomy" id="1745969"/>
    <lineage>
        <taxon>Eukaryota</taxon>
        <taxon>Fungi</taxon>
        <taxon>Dikarya</taxon>
        <taxon>Basidiomycota</taxon>
        <taxon>Agaricomycotina</taxon>
        <taxon>Agaricomycetes</taxon>
        <taxon>Agaricomycetidae</taxon>
        <taxon>Agaricales</taxon>
        <taxon>Marasmiineae</taxon>
        <taxon>Mycenaceae</taxon>
        <taxon>Mycena</taxon>
    </lineage>
</organism>
<keyword evidence="2" id="KW-1185">Reference proteome</keyword>